<proteinExistence type="predicted"/>
<evidence type="ECO:0000256" key="1">
    <source>
        <dbReference type="SAM" id="Phobius"/>
    </source>
</evidence>
<evidence type="ECO:0000313" key="2">
    <source>
        <dbReference type="EMBL" id="MBB4860921.1"/>
    </source>
</evidence>
<organism evidence="2 3">
    <name type="scientific">Novosphingobium chloroacetimidivorans</name>
    <dbReference type="NCBI Taxonomy" id="1428314"/>
    <lineage>
        <taxon>Bacteria</taxon>
        <taxon>Pseudomonadati</taxon>
        <taxon>Pseudomonadota</taxon>
        <taxon>Alphaproteobacteria</taxon>
        <taxon>Sphingomonadales</taxon>
        <taxon>Sphingomonadaceae</taxon>
        <taxon>Novosphingobium</taxon>
    </lineage>
</organism>
<keyword evidence="1" id="KW-0812">Transmembrane</keyword>
<comment type="caution">
    <text evidence="2">The sequence shown here is derived from an EMBL/GenBank/DDBJ whole genome shotgun (WGS) entry which is preliminary data.</text>
</comment>
<keyword evidence="1" id="KW-0472">Membrane</keyword>
<dbReference type="Proteomes" id="UP000555448">
    <property type="component" value="Unassembled WGS sequence"/>
</dbReference>
<sequence length="114" mass="12616">MDSVVQSPKHDDALDERTCRLICPIASGMVGVCMTGIGLLRVAFAMHGRQTFADDLLSIDALLFLMATLSSYFALRFQSNLRLHWLERTADATFIIAMLLLTIACFVITYSLGI</sequence>
<dbReference type="RefSeq" id="WP_312857147.1">
    <property type="nucleotide sequence ID" value="NZ_JACHLR010000037.1"/>
</dbReference>
<protein>
    <submittedName>
        <fullName evidence="2">Uncharacterized protein</fullName>
    </submittedName>
</protein>
<gene>
    <name evidence="2" type="ORF">HNO88_004267</name>
</gene>
<keyword evidence="3" id="KW-1185">Reference proteome</keyword>
<feature type="transmembrane region" description="Helical" evidence="1">
    <location>
        <begin position="89"/>
        <end position="112"/>
    </location>
</feature>
<evidence type="ECO:0000313" key="3">
    <source>
        <dbReference type="Proteomes" id="UP000555448"/>
    </source>
</evidence>
<accession>A0A7W7KDN4</accession>
<feature type="transmembrane region" description="Helical" evidence="1">
    <location>
        <begin position="21"/>
        <end position="44"/>
    </location>
</feature>
<dbReference type="EMBL" id="JACHLR010000037">
    <property type="protein sequence ID" value="MBB4860921.1"/>
    <property type="molecule type" value="Genomic_DNA"/>
</dbReference>
<feature type="transmembrane region" description="Helical" evidence="1">
    <location>
        <begin position="56"/>
        <end position="77"/>
    </location>
</feature>
<keyword evidence="1" id="KW-1133">Transmembrane helix</keyword>
<name>A0A7W7KDN4_9SPHN</name>
<dbReference type="AlphaFoldDB" id="A0A7W7KDN4"/>
<reference evidence="2 3" key="1">
    <citation type="submission" date="2020-08" db="EMBL/GenBank/DDBJ databases">
        <title>Functional genomics of gut bacteria from endangered species of beetles.</title>
        <authorList>
            <person name="Carlos-Shanley C."/>
        </authorList>
    </citation>
    <scope>NUCLEOTIDE SEQUENCE [LARGE SCALE GENOMIC DNA]</scope>
    <source>
        <strain evidence="2 3">S00245</strain>
    </source>
</reference>